<dbReference type="PANTHER" id="PTHR42884:SF14">
    <property type="entry name" value="NEUROENDOCRINE CONVERTASE 1"/>
    <property type="match status" value="1"/>
</dbReference>
<evidence type="ECO:0000313" key="5">
    <source>
        <dbReference type="EMBL" id="GAG01524.1"/>
    </source>
</evidence>
<keyword evidence="1" id="KW-0645">Protease</keyword>
<dbReference type="Gene3D" id="3.40.50.200">
    <property type="entry name" value="Peptidase S8/S53 domain"/>
    <property type="match status" value="1"/>
</dbReference>
<keyword evidence="2" id="KW-0378">Hydrolase</keyword>
<dbReference type="Pfam" id="PF00082">
    <property type="entry name" value="Peptidase_S8"/>
    <property type="match status" value="1"/>
</dbReference>
<organism evidence="5">
    <name type="scientific">marine sediment metagenome</name>
    <dbReference type="NCBI Taxonomy" id="412755"/>
    <lineage>
        <taxon>unclassified sequences</taxon>
        <taxon>metagenomes</taxon>
        <taxon>ecological metagenomes</taxon>
    </lineage>
</organism>
<dbReference type="GO" id="GO:0016485">
    <property type="term" value="P:protein processing"/>
    <property type="evidence" value="ECO:0007669"/>
    <property type="project" value="TreeGrafter"/>
</dbReference>
<dbReference type="EMBL" id="BARS01025200">
    <property type="protein sequence ID" value="GAG01524.1"/>
    <property type="molecule type" value="Genomic_DNA"/>
</dbReference>
<dbReference type="PANTHER" id="PTHR42884">
    <property type="entry name" value="PROPROTEIN CONVERTASE SUBTILISIN/KEXIN-RELATED"/>
    <property type="match status" value="1"/>
</dbReference>
<dbReference type="SUPFAM" id="SSF52743">
    <property type="entry name" value="Subtilisin-like"/>
    <property type="match status" value="1"/>
</dbReference>
<dbReference type="PROSITE" id="PS00136">
    <property type="entry name" value="SUBTILASE_ASP"/>
    <property type="match status" value="1"/>
</dbReference>
<proteinExistence type="predicted"/>
<dbReference type="GO" id="GO:0016020">
    <property type="term" value="C:membrane"/>
    <property type="evidence" value="ECO:0007669"/>
    <property type="project" value="TreeGrafter"/>
</dbReference>
<dbReference type="PROSITE" id="PS51892">
    <property type="entry name" value="SUBTILASE"/>
    <property type="match status" value="1"/>
</dbReference>
<dbReference type="PROSITE" id="PS00137">
    <property type="entry name" value="SUBTILASE_HIS"/>
    <property type="match status" value="1"/>
</dbReference>
<comment type="caution">
    <text evidence="5">The sequence shown here is derived from an EMBL/GenBank/DDBJ whole genome shotgun (WGS) entry which is preliminary data.</text>
</comment>
<dbReference type="GO" id="GO:0004252">
    <property type="term" value="F:serine-type endopeptidase activity"/>
    <property type="evidence" value="ECO:0007669"/>
    <property type="project" value="InterPro"/>
</dbReference>
<evidence type="ECO:0000259" key="4">
    <source>
        <dbReference type="Pfam" id="PF00082"/>
    </source>
</evidence>
<evidence type="ECO:0000256" key="3">
    <source>
        <dbReference type="ARBA" id="ARBA00022825"/>
    </source>
</evidence>
<dbReference type="PRINTS" id="PR00723">
    <property type="entry name" value="SUBTILISIN"/>
</dbReference>
<dbReference type="InterPro" id="IPR015500">
    <property type="entry name" value="Peptidase_S8_subtilisin-rel"/>
</dbReference>
<sequence length="259" mass="26783">MLGTPDQYVVTVAEGSGKATIARANQLHRLPEVVWAVPNFSHDFRATTDDPLFGDQWHLHNTGQTGAHVDADVDMPEAWAIDTGGRSIVIAVLDDGVQTDHPDLRIFANEDEIADNALDDDGNGWIDDGNGWDFFDGDDDPNPATDFDNHGTAVAGVAAAVGSNAIGVTGAAQNVRVLPIKIARDETGDGQGYADAATIAEAIYYAAGRTADGLGTWPAADILVGSWAGGSPDPVLAAAFDWATTGGRGGLGAAAFTAA</sequence>
<dbReference type="AlphaFoldDB" id="X0U6Y6"/>
<feature type="non-terminal residue" evidence="5">
    <location>
        <position position="259"/>
    </location>
</feature>
<evidence type="ECO:0000256" key="1">
    <source>
        <dbReference type="ARBA" id="ARBA00022670"/>
    </source>
</evidence>
<evidence type="ECO:0000256" key="2">
    <source>
        <dbReference type="ARBA" id="ARBA00022801"/>
    </source>
</evidence>
<protein>
    <recommendedName>
        <fullName evidence="4">Peptidase S8/S53 domain-containing protein</fullName>
    </recommendedName>
</protein>
<gene>
    <name evidence="5" type="ORF">S01H1_39862</name>
</gene>
<dbReference type="InterPro" id="IPR000209">
    <property type="entry name" value="Peptidase_S8/S53_dom"/>
</dbReference>
<dbReference type="InterPro" id="IPR036852">
    <property type="entry name" value="Peptidase_S8/S53_dom_sf"/>
</dbReference>
<dbReference type="InterPro" id="IPR023827">
    <property type="entry name" value="Peptidase_S8_Asp-AS"/>
</dbReference>
<name>X0U6Y6_9ZZZZ</name>
<feature type="domain" description="Peptidase S8/S53" evidence="4">
    <location>
        <begin position="85"/>
        <end position="217"/>
    </location>
</feature>
<reference evidence="5" key="1">
    <citation type="journal article" date="2014" name="Front. Microbiol.">
        <title>High frequency of phylogenetically diverse reductive dehalogenase-homologous genes in deep subseafloor sedimentary metagenomes.</title>
        <authorList>
            <person name="Kawai M."/>
            <person name="Futagami T."/>
            <person name="Toyoda A."/>
            <person name="Takaki Y."/>
            <person name="Nishi S."/>
            <person name="Hori S."/>
            <person name="Arai W."/>
            <person name="Tsubouchi T."/>
            <person name="Morono Y."/>
            <person name="Uchiyama I."/>
            <person name="Ito T."/>
            <person name="Fujiyama A."/>
            <person name="Inagaki F."/>
            <person name="Takami H."/>
        </authorList>
    </citation>
    <scope>NUCLEOTIDE SEQUENCE</scope>
    <source>
        <strain evidence="5">Expedition CK06-06</strain>
    </source>
</reference>
<keyword evidence="3" id="KW-0720">Serine protease</keyword>
<dbReference type="InterPro" id="IPR022398">
    <property type="entry name" value="Peptidase_S8_His-AS"/>
</dbReference>
<accession>X0U6Y6</accession>